<feature type="compositionally biased region" description="Polar residues" evidence="1">
    <location>
        <begin position="1"/>
        <end position="18"/>
    </location>
</feature>
<evidence type="ECO:0000313" key="2">
    <source>
        <dbReference type="EMBL" id="CAG6695334.1"/>
    </source>
</evidence>
<organism evidence="2">
    <name type="scientific">Cacopsylla melanoneura</name>
    <dbReference type="NCBI Taxonomy" id="428564"/>
    <lineage>
        <taxon>Eukaryota</taxon>
        <taxon>Metazoa</taxon>
        <taxon>Ecdysozoa</taxon>
        <taxon>Arthropoda</taxon>
        <taxon>Hexapoda</taxon>
        <taxon>Insecta</taxon>
        <taxon>Pterygota</taxon>
        <taxon>Neoptera</taxon>
        <taxon>Paraneoptera</taxon>
        <taxon>Hemiptera</taxon>
        <taxon>Sternorrhyncha</taxon>
        <taxon>Psylloidea</taxon>
        <taxon>Psyllidae</taxon>
        <taxon>Psyllinae</taxon>
        <taxon>Cacopsylla</taxon>
    </lineage>
</organism>
<dbReference type="AlphaFoldDB" id="A0A8D8TWT1"/>
<accession>A0A8D8TWT1</accession>
<evidence type="ECO:0000256" key="1">
    <source>
        <dbReference type="SAM" id="MobiDB-lite"/>
    </source>
</evidence>
<feature type="region of interest" description="Disordered" evidence="1">
    <location>
        <begin position="1"/>
        <end position="67"/>
    </location>
</feature>
<proteinExistence type="predicted"/>
<protein>
    <submittedName>
        <fullName evidence="2">Uncharacterized protein</fullName>
    </submittedName>
</protein>
<name>A0A8D8TWT1_9HEMI</name>
<reference evidence="2" key="1">
    <citation type="submission" date="2021-05" db="EMBL/GenBank/DDBJ databases">
        <authorList>
            <person name="Alioto T."/>
            <person name="Alioto T."/>
            <person name="Gomez Garrido J."/>
        </authorList>
    </citation>
    <scope>NUCLEOTIDE SEQUENCE</scope>
</reference>
<sequence length="134" mass="15072">MSATIRSDSIQGFSPTPQRSRRGVVNPQTEWDIAPAPSHIGGSNRNHTSNVPYQSYTGGGDPINQTSNMFYRGGGDPIIRIVEEIRARQKARRERLDSTAWIPSPNIAVRRPARGQAWWERSSGLKRKTYHGWT</sequence>
<feature type="compositionally biased region" description="Polar residues" evidence="1">
    <location>
        <begin position="41"/>
        <end position="56"/>
    </location>
</feature>
<dbReference type="EMBL" id="HBUF01322824">
    <property type="protein sequence ID" value="CAG6695334.1"/>
    <property type="molecule type" value="Transcribed_RNA"/>
</dbReference>